<accession>A0ABS3VGQ8</accession>
<feature type="domain" description="FAD dependent oxidoreductase" evidence="1">
    <location>
        <begin position="30"/>
        <end position="394"/>
    </location>
</feature>
<dbReference type="RefSeq" id="WP_208570300.1">
    <property type="nucleotide sequence ID" value="NZ_JAGFWR010000029.1"/>
</dbReference>
<dbReference type="SUPFAM" id="SSF51905">
    <property type="entry name" value="FAD/NAD(P)-binding domain"/>
    <property type="match status" value="1"/>
</dbReference>
<organism evidence="2 3">
    <name type="scientific">Micromonospora antibiotica</name>
    <dbReference type="NCBI Taxonomy" id="2807623"/>
    <lineage>
        <taxon>Bacteria</taxon>
        <taxon>Bacillati</taxon>
        <taxon>Actinomycetota</taxon>
        <taxon>Actinomycetes</taxon>
        <taxon>Micromonosporales</taxon>
        <taxon>Micromonosporaceae</taxon>
        <taxon>Micromonospora</taxon>
    </lineage>
</organism>
<gene>
    <name evidence="2" type="ORF">JQN83_28780</name>
</gene>
<dbReference type="Gene3D" id="3.50.50.60">
    <property type="entry name" value="FAD/NAD(P)-binding domain"/>
    <property type="match status" value="1"/>
</dbReference>
<evidence type="ECO:0000313" key="2">
    <source>
        <dbReference type="EMBL" id="MBO4164777.1"/>
    </source>
</evidence>
<dbReference type="EMBL" id="JAGFWR010000029">
    <property type="protein sequence ID" value="MBO4164777.1"/>
    <property type="molecule type" value="Genomic_DNA"/>
</dbReference>
<dbReference type="PANTHER" id="PTHR13847:SF285">
    <property type="entry name" value="FAD DEPENDENT OXIDOREDUCTASE DOMAIN-CONTAINING PROTEIN"/>
    <property type="match status" value="1"/>
</dbReference>
<dbReference type="InterPro" id="IPR006076">
    <property type="entry name" value="FAD-dep_OxRdtase"/>
</dbReference>
<proteinExistence type="predicted"/>
<dbReference type="Proteomes" id="UP000671399">
    <property type="component" value="Unassembled WGS sequence"/>
</dbReference>
<comment type="caution">
    <text evidence="2">The sequence shown here is derived from an EMBL/GenBank/DDBJ whole genome shotgun (WGS) entry which is preliminary data.</text>
</comment>
<evidence type="ECO:0000259" key="1">
    <source>
        <dbReference type="Pfam" id="PF01266"/>
    </source>
</evidence>
<protein>
    <submittedName>
        <fullName evidence="2">FAD-dependent oxidoreductase</fullName>
    </submittedName>
</protein>
<sequence>MRYPELSHWLSTVDEPLTPLPPLPGDTDADVVIVGAGYTGLWTAYYLAVADPTLRIVVLEAEIAGYGASGRNGGWCSALFPTALPALARRHGRPQALALQRAMHDTVAEVGRVVAAEGIDCDWHHGGTVLLARTDVQLGRARAAVAEAREHGLDPDDLVLLDAAGAAARCAADGVRGGTFTPHCAAVHPGKLVQGLARAVRRHGVTLYERSPVTAIRPGAAVTPHGTVRANVVVRATEAYTTMLPGHRRTVVPVYSLMVVTAPLPAPTWERIGLADRETFADYRHLIVYGQRTADGRLAFGGRGAPYHFGSRVSPGYDREPRVFAALRRTLGELFPVLGADVPVTHAWGGPLGVARDWSASVGLDRSSGLGWAGGYVGDGVGTSNLAGRTLADLIRGVESGLTALPWVGHRSPRWEPEPLRWLAINAGLRVMSSADEVEHRTGRPARRATLFSPLLGH</sequence>
<evidence type="ECO:0000313" key="3">
    <source>
        <dbReference type="Proteomes" id="UP000671399"/>
    </source>
</evidence>
<name>A0ABS3VGQ8_9ACTN</name>
<dbReference type="InterPro" id="IPR036188">
    <property type="entry name" value="FAD/NAD-bd_sf"/>
</dbReference>
<dbReference type="PANTHER" id="PTHR13847">
    <property type="entry name" value="SARCOSINE DEHYDROGENASE-RELATED"/>
    <property type="match status" value="1"/>
</dbReference>
<reference evidence="2 3" key="1">
    <citation type="submission" date="2021-03" db="EMBL/GenBank/DDBJ databases">
        <authorList>
            <person name="Lee D.-H."/>
        </authorList>
    </citation>
    <scope>NUCLEOTIDE SEQUENCE [LARGE SCALE GENOMIC DNA]</scope>
    <source>
        <strain evidence="2 3">MMS20-R2-23</strain>
    </source>
</reference>
<dbReference type="Pfam" id="PF01266">
    <property type="entry name" value="DAO"/>
    <property type="match status" value="1"/>
</dbReference>
<keyword evidence="3" id="KW-1185">Reference proteome</keyword>
<dbReference type="Gene3D" id="3.30.9.10">
    <property type="entry name" value="D-Amino Acid Oxidase, subunit A, domain 2"/>
    <property type="match status" value="1"/>
</dbReference>